<organism evidence="2 3">
    <name type="scientific">Potamilus streckersoni</name>
    <dbReference type="NCBI Taxonomy" id="2493646"/>
    <lineage>
        <taxon>Eukaryota</taxon>
        <taxon>Metazoa</taxon>
        <taxon>Spiralia</taxon>
        <taxon>Lophotrochozoa</taxon>
        <taxon>Mollusca</taxon>
        <taxon>Bivalvia</taxon>
        <taxon>Autobranchia</taxon>
        <taxon>Heteroconchia</taxon>
        <taxon>Palaeoheterodonta</taxon>
        <taxon>Unionida</taxon>
        <taxon>Unionoidea</taxon>
        <taxon>Unionidae</taxon>
        <taxon>Ambleminae</taxon>
        <taxon>Lampsilini</taxon>
        <taxon>Potamilus</taxon>
    </lineage>
</organism>
<feature type="region of interest" description="Disordered" evidence="1">
    <location>
        <begin position="31"/>
        <end position="141"/>
    </location>
</feature>
<evidence type="ECO:0000256" key="1">
    <source>
        <dbReference type="SAM" id="MobiDB-lite"/>
    </source>
</evidence>
<comment type="caution">
    <text evidence="2">The sequence shown here is derived from an EMBL/GenBank/DDBJ whole genome shotgun (WGS) entry which is preliminary data.</text>
</comment>
<accession>A0AAE0T7W7</accession>
<keyword evidence="3" id="KW-1185">Reference proteome</keyword>
<feature type="compositionally biased region" description="Polar residues" evidence="1">
    <location>
        <begin position="75"/>
        <end position="85"/>
    </location>
</feature>
<dbReference type="AlphaFoldDB" id="A0AAE0T7W7"/>
<protein>
    <submittedName>
        <fullName evidence="2">Uncharacterized protein</fullName>
    </submittedName>
</protein>
<evidence type="ECO:0000313" key="3">
    <source>
        <dbReference type="Proteomes" id="UP001195483"/>
    </source>
</evidence>
<reference evidence="2" key="3">
    <citation type="submission" date="2023-05" db="EMBL/GenBank/DDBJ databases">
        <authorList>
            <person name="Smith C.H."/>
        </authorList>
    </citation>
    <scope>NUCLEOTIDE SEQUENCE</scope>
    <source>
        <strain evidence="2">CHS0354</strain>
        <tissue evidence="2">Mantle</tissue>
    </source>
</reference>
<dbReference type="EMBL" id="JAEAOA010000514">
    <property type="protein sequence ID" value="KAK3605422.1"/>
    <property type="molecule type" value="Genomic_DNA"/>
</dbReference>
<sequence>MFIETASMKKNTNHYKTEKCLKRSGFKRDMENVSKKIRGQNDINPKFKSPLENQMQSRHKQKGTLEERSDKIQVDSMSKRVSTLETPALDLQITNKEESETTPLMDEGLQKLTLQEASRAPNKRKSSNYKANSDSQANRYEDMKERVTKSLMRKRSSSVSKAEVAQIGEKGDARIKETDDSAISGKCKKFINSSAHKESSYAISKSQVKDAKTACEMKLDGDLMNSDDDADFEDFNTYDSALCSPYFREFPSNSSMFGTIIRHSGYEIDSPLLVDESGDKITEPVEVEVGLSNKQCERNDALENAIARLRRMVTLNNNPEVSSLSVDSSPKLQSPALSGISELSSLSSESNLSSKMQDSSHDQIEQQVTNGKITTETQRPLETPCEASFQDVHLRNHILVNQDDLCTMFREVTPEGKKSRLKGGRRLVASSKVQSNSNFKDLFNSDEIF</sequence>
<feature type="compositionally biased region" description="Basic and acidic residues" evidence="1">
    <location>
        <begin position="63"/>
        <end position="73"/>
    </location>
</feature>
<proteinExistence type="predicted"/>
<name>A0AAE0T7W7_9BIVA</name>
<evidence type="ECO:0000313" key="2">
    <source>
        <dbReference type="EMBL" id="KAK3605422.1"/>
    </source>
</evidence>
<reference evidence="2" key="2">
    <citation type="journal article" date="2021" name="Genome Biol. Evol.">
        <title>Developing a high-quality reference genome for a parasitic bivalve with doubly uniparental inheritance (Bivalvia: Unionida).</title>
        <authorList>
            <person name="Smith C.H."/>
        </authorList>
    </citation>
    <scope>NUCLEOTIDE SEQUENCE</scope>
    <source>
        <strain evidence="2">CHS0354</strain>
        <tissue evidence="2">Mantle</tissue>
    </source>
</reference>
<dbReference type="Proteomes" id="UP001195483">
    <property type="component" value="Unassembled WGS sequence"/>
</dbReference>
<gene>
    <name evidence="2" type="ORF">CHS0354_007503</name>
</gene>
<feature type="compositionally biased region" description="Polar residues" evidence="1">
    <location>
        <begin position="128"/>
        <end position="138"/>
    </location>
</feature>
<reference evidence="2" key="1">
    <citation type="journal article" date="2021" name="Genome Biol. Evol.">
        <title>A High-Quality Reference Genome for a Parasitic Bivalve with Doubly Uniparental Inheritance (Bivalvia: Unionida).</title>
        <authorList>
            <person name="Smith C.H."/>
        </authorList>
    </citation>
    <scope>NUCLEOTIDE SEQUENCE</scope>
    <source>
        <strain evidence="2">CHS0354</strain>
    </source>
</reference>